<dbReference type="EMBL" id="FNAB01000004">
    <property type="protein sequence ID" value="SDD43855.1"/>
    <property type="molecule type" value="Genomic_DNA"/>
</dbReference>
<evidence type="ECO:0000256" key="1">
    <source>
        <dbReference type="SAM" id="MobiDB-lite"/>
    </source>
</evidence>
<dbReference type="AlphaFoldDB" id="A0A1G6UTI3"/>
<dbReference type="Proteomes" id="UP000199417">
    <property type="component" value="Unassembled WGS sequence"/>
</dbReference>
<protein>
    <submittedName>
        <fullName evidence="2">Uncharacterized protein</fullName>
    </submittedName>
</protein>
<feature type="region of interest" description="Disordered" evidence="1">
    <location>
        <begin position="191"/>
        <end position="210"/>
    </location>
</feature>
<sequence length="210" mass="21054">MADVDAVSCGSLTGLVGAAVEVVEVGCVLGSAAAIAVTGTAAAGDLPTDELPADVTIRVDGNTIRATMSVHGTPGPLGAPGTNSCRGPWVHTEASANRIRTSPDIDLEANRASWLMYQPDSPSGAMTGNPATVARILYLDAGQSGEAVIPAVADGKYVAGFVCGQYEAANGYMLPKYTSLKLYPLTVGTPEGTPNPEAGGSLAGLGFGSS</sequence>
<organism evidence="2 3">
    <name type="scientific">Rhodococcus tukisamuensis</name>
    <dbReference type="NCBI Taxonomy" id="168276"/>
    <lineage>
        <taxon>Bacteria</taxon>
        <taxon>Bacillati</taxon>
        <taxon>Actinomycetota</taxon>
        <taxon>Actinomycetes</taxon>
        <taxon>Mycobacteriales</taxon>
        <taxon>Nocardiaceae</taxon>
        <taxon>Rhodococcus</taxon>
    </lineage>
</organism>
<accession>A0A1G6UTI3</accession>
<keyword evidence="3" id="KW-1185">Reference proteome</keyword>
<dbReference type="RefSeq" id="WP_072845267.1">
    <property type="nucleotide sequence ID" value="NZ_FNAB01000004.1"/>
</dbReference>
<dbReference type="STRING" id="168276.SAMN05444580_104274"/>
<gene>
    <name evidence="2" type="ORF">SAMN05444580_104274</name>
</gene>
<feature type="compositionally biased region" description="Gly residues" evidence="1">
    <location>
        <begin position="201"/>
        <end position="210"/>
    </location>
</feature>
<reference evidence="2 3" key="1">
    <citation type="submission" date="2016-10" db="EMBL/GenBank/DDBJ databases">
        <authorList>
            <person name="de Groot N.N."/>
        </authorList>
    </citation>
    <scope>NUCLEOTIDE SEQUENCE [LARGE SCALE GENOMIC DNA]</scope>
    <source>
        <strain evidence="2 3">JCM 11308</strain>
    </source>
</reference>
<evidence type="ECO:0000313" key="3">
    <source>
        <dbReference type="Proteomes" id="UP000199417"/>
    </source>
</evidence>
<proteinExistence type="predicted"/>
<evidence type="ECO:0000313" key="2">
    <source>
        <dbReference type="EMBL" id="SDD43855.1"/>
    </source>
</evidence>
<name>A0A1G6UTI3_9NOCA</name>